<gene>
    <name evidence="1" type="ORF">A4S15_12470</name>
</gene>
<dbReference type="Proteomes" id="UP000192872">
    <property type="component" value="Unassembled WGS sequence"/>
</dbReference>
<dbReference type="STRING" id="1827387.A4S15_12470"/>
<dbReference type="Gene3D" id="3.40.50.720">
    <property type="entry name" value="NAD(P)-binding Rossmann-like Domain"/>
    <property type="match status" value="1"/>
</dbReference>
<dbReference type="SUPFAM" id="SSF51735">
    <property type="entry name" value="NAD(P)-binding Rossmann-fold domains"/>
    <property type="match status" value="1"/>
</dbReference>
<name>A0A1W9HUD3_9HYPH</name>
<dbReference type="InterPro" id="IPR036291">
    <property type="entry name" value="NAD(P)-bd_dom_sf"/>
</dbReference>
<dbReference type="PRINTS" id="PR00081">
    <property type="entry name" value="GDHRDH"/>
</dbReference>
<dbReference type="RefSeq" id="WP_376801922.1">
    <property type="nucleotide sequence ID" value="NZ_DBNB01000003.1"/>
</dbReference>
<dbReference type="InterPro" id="IPR002347">
    <property type="entry name" value="SDR_fam"/>
</dbReference>
<comment type="caution">
    <text evidence="1">The sequence shown here is derived from an EMBL/GenBank/DDBJ whole genome shotgun (WGS) entry which is preliminary data.</text>
</comment>
<evidence type="ECO:0000313" key="1">
    <source>
        <dbReference type="EMBL" id="OQW51033.1"/>
    </source>
</evidence>
<proteinExistence type="predicted"/>
<dbReference type="EMBL" id="LWDL01000022">
    <property type="protein sequence ID" value="OQW51033.1"/>
    <property type="molecule type" value="Genomic_DNA"/>
</dbReference>
<organism evidence="1 2">
    <name type="scientific">Candidatus Raskinella chloraquaticus</name>
    <dbReference type="NCBI Taxonomy" id="1951219"/>
    <lineage>
        <taxon>Bacteria</taxon>
        <taxon>Pseudomonadati</taxon>
        <taxon>Pseudomonadota</taxon>
        <taxon>Alphaproteobacteria</taxon>
        <taxon>Hyphomicrobiales</taxon>
        <taxon>Phreatobacteraceae</taxon>
        <taxon>Candidatus Raskinella</taxon>
    </lineage>
</organism>
<dbReference type="CDD" id="cd05233">
    <property type="entry name" value="SDR_c"/>
    <property type="match status" value="1"/>
</dbReference>
<evidence type="ECO:0000313" key="2">
    <source>
        <dbReference type="Proteomes" id="UP000192872"/>
    </source>
</evidence>
<dbReference type="PANTHER" id="PTHR43431:SF1">
    <property type="entry name" value="OS08G0476300 PROTEIN"/>
    <property type="match status" value="1"/>
</dbReference>
<evidence type="ECO:0008006" key="3">
    <source>
        <dbReference type="Google" id="ProtNLM"/>
    </source>
</evidence>
<dbReference type="AlphaFoldDB" id="A0A1W9HUD3"/>
<accession>A0A1W9HUD3</accession>
<dbReference type="Pfam" id="PF00106">
    <property type="entry name" value="adh_short"/>
    <property type="match status" value="1"/>
</dbReference>
<reference evidence="1 2" key="1">
    <citation type="journal article" date="2017" name="Water Res.">
        <title>Comammox in drinking water systems.</title>
        <authorList>
            <person name="Wang Y."/>
            <person name="Ma L."/>
            <person name="Mao Y."/>
            <person name="Jiang X."/>
            <person name="Xia Y."/>
            <person name="Yu K."/>
            <person name="Li B."/>
            <person name="Zhang T."/>
        </authorList>
    </citation>
    <scope>NUCLEOTIDE SEQUENCE [LARGE SCALE GENOMIC DNA]</scope>
    <source>
        <strain evidence="1">SG_bin8</strain>
    </source>
</reference>
<sequence length="223" mass="23806">MSSKICLVAGIGSGVGLSIAKAFAAKGYNIAMMARTESALQSYKKEIEVLGRHAFYATTDLVDFDSVTRSYAVLEASNGTPDIIVYNAGRWIEKAPTEWSAIEFVNELSLCVGAAHHLVKLSHEGMKKRGSGSYLFTGGGLALYPQYGKDVVPLTAGKSALRGYTVALDSYFVGTNIRASTITIAGQVAPNTSFDPDRIAAAFVTSSEQSLSEWKSEIVFVGK</sequence>
<dbReference type="PANTHER" id="PTHR43431">
    <property type="entry name" value="OXIDOREDUCTASE, SHORT CHAIN DEHYDROGENASE/REDUCTASE FAMILY (AFU_ORTHOLOGUE AFUA_5G14000)"/>
    <property type="match status" value="1"/>
</dbReference>
<protein>
    <recommendedName>
        <fullName evidence="3">Short-chain dehydrogenase</fullName>
    </recommendedName>
</protein>